<accession>A0A6I6MRQ8</accession>
<reference evidence="3" key="1">
    <citation type="submission" date="2019-12" db="EMBL/GenBank/DDBJ databases">
        <title>Complete genome of Terracaulis silvestris 0127_4.</title>
        <authorList>
            <person name="Vieira S."/>
            <person name="Riedel T."/>
            <person name="Sproer C."/>
            <person name="Pascual J."/>
            <person name="Boedeker C."/>
            <person name="Overmann J."/>
        </authorList>
    </citation>
    <scope>NUCLEOTIDE SEQUENCE [LARGE SCALE GENOMIC DNA]</scope>
    <source>
        <strain evidence="3">0127_4</strain>
    </source>
</reference>
<sequence>MSDQTQDDHHIELTPEEARQGFRGEDALAVVAVSTFLAATGLTAFFVTTALGG</sequence>
<evidence type="ECO:0000313" key="3">
    <source>
        <dbReference type="Proteomes" id="UP000431269"/>
    </source>
</evidence>
<dbReference type="EMBL" id="CP047045">
    <property type="protein sequence ID" value="QGZ93823.1"/>
    <property type="molecule type" value="Genomic_DNA"/>
</dbReference>
<proteinExistence type="predicted"/>
<keyword evidence="3" id="KW-1185">Reference proteome</keyword>
<keyword evidence="1" id="KW-1133">Transmembrane helix</keyword>
<dbReference type="Proteomes" id="UP000431269">
    <property type="component" value="Chromosome"/>
</dbReference>
<evidence type="ECO:0000256" key="1">
    <source>
        <dbReference type="SAM" id="Phobius"/>
    </source>
</evidence>
<feature type="transmembrane region" description="Helical" evidence="1">
    <location>
        <begin position="27"/>
        <end position="51"/>
    </location>
</feature>
<dbReference type="KEGG" id="tsv:DSM104635_00637"/>
<name>A0A6I6MRQ8_9CAUL</name>
<organism evidence="2 3">
    <name type="scientific">Terricaulis silvestris</name>
    <dbReference type="NCBI Taxonomy" id="2686094"/>
    <lineage>
        <taxon>Bacteria</taxon>
        <taxon>Pseudomonadati</taxon>
        <taxon>Pseudomonadota</taxon>
        <taxon>Alphaproteobacteria</taxon>
        <taxon>Caulobacterales</taxon>
        <taxon>Caulobacteraceae</taxon>
        <taxon>Terricaulis</taxon>
    </lineage>
</organism>
<dbReference type="RefSeq" id="WP_158764813.1">
    <property type="nucleotide sequence ID" value="NZ_CP047045.1"/>
</dbReference>
<keyword evidence="1" id="KW-0812">Transmembrane</keyword>
<evidence type="ECO:0000313" key="2">
    <source>
        <dbReference type="EMBL" id="QGZ93823.1"/>
    </source>
</evidence>
<protein>
    <submittedName>
        <fullName evidence="2">Uncharacterized protein</fullName>
    </submittedName>
</protein>
<dbReference type="AlphaFoldDB" id="A0A6I6MRQ8"/>
<gene>
    <name evidence="2" type="ORF">DSM104635_00637</name>
</gene>
<keyword evidence="1" id="KW-0472">Membrane</keyword>